<keyword evidence="5 12" id="KW-0963">Cytoplasm</keyword>
<dbReference type="SUPFAM" id="SSF88697">
    <property type="entry name" value="PUA domain-like"/>
    <property type="match status" value="1"/>
</dbReference>
<dbReference type="CDD" id="cd18084">
    <property type="entry name" value="RsmE-like"/>
    <property type="match status" value="1"/>
</dbReference>
<evidence type="ECO:0000313" key="15">
    <source>
        <dbReference type="EMBL" id="NDV02062.1"/>
    </source>
</evidence>
<dbReference type="SUPFAM" id="SSF75217">
    <property type="entry name" value="alpha/beta knot"/>
    <property type="match status" value="1"/>
</dbReference>
<keyword evidence="9 12" id="KW-0949">S-adenosyl-L-methionine</keyword>
<comment type="similarity">
    <text evidence="2 12">Belongs to the RNA methyltransferase RsmE family.</text>
</comment>
<feature type="domain" description="Ribosomal RNA small subunit methyltransferase E PUA-like" evidence="14">
    <location>
        <begin position="23"/>
        <end position="64"/>
    </location>
</feature>
<comment type="catalytic activity">
    <reaction evidence="11 12">
        <text>uridine(1498) in 16S rRNA + S-adenosyl-L-methionine = N(3)-methyluridine(1498) in 16S rRNA + S-adenosyl-L-homocysteine + H(+)</text>
        <dbReference type="Rhea" id="RHEA:42920"/>
        <dbReference type="Rhea" id="RHEA-COMP:10283"/>
        <dbReference type="Rhea" id="RHEA-COMP:10284"/>
        <dbReference type="ChEBI" id="CHEBI:15378"/>
        <dbReference type="ChEBI" id="CHEBI:57856"/>
        <dbReference type="ChEBI" id="CHEBI:59789"/>
        <dbReference type="ChEBI" id="CHEBI:65315"/>
        <dbReference type="ChEBI" id="CHEBI:74502"/>
        <dbReference type="EC" id="2.1.1.193"/>
    </reaction>
</comment>
<evidence type="ECO:0000256" key="5">
    <source>
        <dbReference type="ARBA" id="ARBA00022490"/>
    </source>
</evidence>
<sequence>MAQRVRLYVDQPLAAGQSLDLAADQAHYLFAVMRLTEGAQLGLFNGRDGGEWEAVVAETGKRKGRLNVLFEAAPPQPRPDLWLLFAPLKKARTDMLVEKATELGATRLQPVATDYTNAERVREDRLAAIAREAAEQSGATSVPEVSGLEKLSALLDGWDPARELWFCDEMRAEDPAVPEAPAEGPGAILIGPEGGFSPAERERLRALPFCRPVALGRRILRAETAAISALTLWLAARGFP</sequence>
<dbReference type="GO" id="GO:0005737">
    <property type="term" value="C:cytoplasm"/>
    <property type="evidence" value="ECO:0007669"/>
    <property type="project" value="UniProtKB-SubCell"/>
</dbReference>
<dbReference type="InterPro" id="IPR006700">
    <property type="entry name" value="RsmE"/>
</dbReference>
<dbReference type="Pfam" id="PF20260">
    <property type="entry name" value="PUA_4"/>
    <property type="match status" value="1"/>
</dbReference>
<dbReference type="PIRSF" id="PIRSF015601">
    <property type="entry name" value="MTase_slr0722"/>
    <property type="match status" value="1"/>
</dbReference>
<dbReference type="Gene3D" id="2.40.240.20">
    <property type="entry name" value="Hypothetical PUA domain-like, domain 1"/>
    <property type="match status" value="1"/>
</dbReference>
<dbReference type="EC" id="2.1.1.193" evidence="3 12"/>
<accession>A0A6B2K2Q5</accession>
<dbReference type="InterPro" id="IPR046887">
    <property type="entry name" value="RsmE_PUA-like"/>
</dbReference>
<dbReference type="Gene3D" id="3.40.1280.10">
    <property type="match status" value="1"/>
</dbReference>
<organism evidence="15 16">
    <name type="scientific">Pseudoroseicyclus tamaricis</name>
    <dbReference type="NCBI Taxonomy" id="2705421"/>
    <lineage>
        <taxon>Bacteria</taxon>
        <taxon>Pseudomonadati</taxon>
        <taxon>Pseudomonadota</taxon>
        <taxon>Alphaproteobacteria</taxon>
        <taxon>Rhodobacterales</taxon>
        <taxon>Paracoccaceae</taxon>
        <taxon>Pseudoroseicyclus</taxon>
    </lineage>
</organism>
<evidence type="ECO:0000256" key="8">
    <source>
        <dbReference type="ARBA" id="ARBA00022679"/>
    </source>
</evidence>
<dbReference type="NCBIfam" id="NF008696">
    <property type="entry name" value="PRK11713.3-5"/>
    <property type="match status" value="1"/>
</dbReference>
<proteinExistence type="inferred from homology"/>
<name>A0A6B2K2Q5_9RHOB</name>
<dbReference type="PANTHER" id="PTHR30027:SF3">
    <property type="entry name" value="16S RRNA (URACIL(1498)-N(3))-METHYLTRANSFERASE"/>
    <property type="match status" value="1"/>
</dbReference>
<keyword evidence="16" id="KW-1185">Reference proteome</keyword>
<dbReference type="InterPro" id="IPR046886">
    <property type="entry name" value="RsmE_MTase_dom"/>
</dbReference>
<dbReference type="Proteomes" id="UP000474757">
    <property type="component" value="Unassembled WGS sequence"/>
</dbReference>
<evidence type="ECO:0000256" key="10">
    <source>
        <dbReference type="ARBA" id="ARBA00025699"/>
    </source>
</evidence>
<dbReference type="InterPro" id="IPR029028">
    <property type="entry name" value="Alpha/beta_knot_MTases"/>
</dbReference>
<evidence type="ECO:0000259" key="14">
    <source>
        <dbReference type="Pfam" id="PF20260"/>
    </source>
</evidence>
<evidence type="ECO:0000313" key="16">
    <source>
        <dbReference type="Proteomes" id="UP000474757"/>
    </source>
</evidence>
<dbReference type="GO" id="GO:0070042">
    <property type="term" value="F:rRNA (uridine-N3-)-methyltransferase activity"/>
    <property type="evidence" value="ECO:0007669"/>
    <property type="project" value="TreeGrafter"/>
</dbReference>
<dbReference type="RefSeq" id="WP_163894659.1">
    <property type="nucleotide sequence ID" value="NZ_JAAFYS010000003.1"/>
</dbReference>
<keyword evidence="6 12" id="KW-0698">rRNA processing</keyword>
<evidence type="ECO:0000256" key="12">
    <source>
        <dbReference type="PIRNR" id="PIRNR015601"/>
    </source>
</evidence>
<keyword evidence="7 12" id="KW-0489">Methyltransferase</keyword>
<comment type="caution">
    <text evidence="15">The sequence shown here is derived from an EMBL/GenBank/DDBJ whole genome shotgun (WGS) entry which is preliminary data.</text>
</comment>
<evidence type="ECO:0000256" key="3">
    <source>
        <dbReference type="ARBA" id="ARBA00012328"/>
    </source>
</evidence>
<protein>
    <recommendedName>
        <fullName evidence="4 12">Ribosomal RNA small subunit methyltransferase E</fullName>
        <ecNumber evidence="3 12">2.1.1.193</ecNumber>
    </recommendedName>
</protein>
<gene>
    <name evidence="15" type="ORF">GZA08_13915</name>
</gene>
<dbReference type="NCBIfam" id="TIGR00046">
    <property type="entry name" value="RsmE family RNA methyltransferase"/>
    <property type="match status" value="1"/>
</dbReference>
<comment type="function">
    <text evidence="10 12">Specifically methylates the N3 position of the uracil ring of uridine 1498 (m3U1498) in 16S rRNA. Acts on the fully assembled 30S ribosomal subunit.</text>
</comment>
<evidence type="ECO:0000256" key="11">
    <source>
        <dbReference type="ARBA" id="ARBA00047944"/>
    </source>
</evidence>
<dbReference type="GO" id="GO:0070475">
    <property type="term" value="P:rRNA base methylation"/>
    <property type="evidence" value="ECO:0007669"/>
    <property type="project" value="TreeGrafter"/>
</dbReference>
<evidence type="ECO:0000256" key="2">
    <source>
        <dbReference type="ARBA" id="ARBA00005528"/>
    </source>
</evidence>
<evidence type="ECO:0000259" key="13">
    <source>
        <dbReference type="Pfam" id="PF04452"/>
    </source>
</evidence>
<evidence type="ECO:0000256" key="9">
    <source>
        <dbReference type="ARBA" id="ARBA00022691"/>
    </source>
</evidence>
<dbReference type="InterPro" id="IPR029026">
    <property type="entry name" value="tRNA_m1G_MTases_N"/>
</dbReference>
<evidence type="ECO:0000256" key="7">
    <source>
        <dbReference type="ARBA" id="ARBA00022603"/>
    </source>
</evidence>
<keyword evidence="8 12" id="KW-0808">Transferase</keyword>
<comment type="subcellular location">
    <subcellularLocation>
        <location evidence="1 12">Cytoplasm</location>
    </subcellularLocation>
</comment>
<dbReference type="AlphaFoldDB" id="A0A6B2K2Q5"/>
<dbReference type="PANTHER" id="PTHR30027">
    <property type="entry name" value="RIBOSOMAL RNA SMALL SUBUNIT METHYLTRANSFERASE E"/>
    <property type="match status" value="1"/>
</dbReference>
<reference evidence="15 16" key="1">
    <citation type="submission" date="2020-02" db="EMBL/GenBank/DDBJ databases">
        <title>Pseudoroseicyclus tamarix, sp. nov., isolated from offshore sediment of a Tamarix chinensis forest.</title>
        <authorList>
            <person name="Gai Y."/>
        </authorList>
    </citation>
    <scope>NUCLEOTIDE SEQUENCE [LARGE SCALE GENOMIC DNA]</scope>
    <source>
        <strain evidence="15 16">CLL3-39</strain>
    </source>
</reference>
<evidence type="ECO:0000256" key="4">
    <source>
        <dbReference type="ARBA" id="ARBA00013673"/>
    </source>
</evidence>
<dbReference type="InterPro" id="IPR015947">
    <property type="entry name" value="PUA-like_sf"/>
</dbReference>
<dbReference type="Pfam" id="PF04452">
    <property type="entry name" value="Methyltrans_RNA"/>
    <property type="match status" value="1"/>
</dbReference>
<evidence type="ECO:0000256" key="6">
    <source>
        <dbReference type="ARBA" id="ARBA00022552"/>
    </source>
</evidence>
<dbReference type="EMBL" id="JAAGAB010000003">
    <property type="protein sequence ID" value="NDV02062.1"/>
    <property type="molecule type" value="Genomic_DNA"/>
</dbReference>
<feature type="domain" description="Ribosomal RNA small subunit methyltransferase E methyltransferase" evidence="13">
    <location>
        <begin position="78"/>
        <end position="233"/>
    </location>
</feature>
<evidence type="ECO:0000256" key="1">
    <source>
        <dbReference type="ARBA" id="ARBA00004496"/>
    </source>
</evidence>